<evidence type="ECO:0000256" key="1">
    <source>
        <dbReference type="SAM" id="MobiDB-lite"/>
    </source>
</evidence>
<organism evidence="2 3">
    <name type="scientific">Ranatra chinensis</name>
    <dbReference type="NCBI Taxonomy" id="642074"/>
    <lineage>
        <taxon>Eukaryota</taxon>
        <taxon>Metazoa</taxon>
        <taxon>Ecdysozoa</taxon>
        <taxon>Arthropoda</taxon>
        <taxon>Hexapoda</taxon>
        <taxon>Insecta</taxon>
        <taxon>Pterygota</taxon>
        <taxon>Neoptera</taxon>
        <taxon>Paraneoptera</taxon>
        <taxon>Hemiptera</taxon>
        <taxon>Heteroptera</taxon>
        <taxon>Panheteroptera</taxon>
        <taxon>Nepomorpha</taxon>
        <taxon>Nepidae</taxon>
        <taxon>Ranatrinae</taxon>
        <taxon>Ranatra</taxon>
    </lineage>
</organism>
<sequence length="141" mass="14686">GGGGSSGGGTGSGQKGSGSTTNKGGGSGTSSSSCGSANQPQPLCQWSEVPNHPGIVCSVLQTSNNPVILMIKPDTVMIQEIKVIPAKAKIMDMVAIRHPSSNSDYRTTLILLCEDGSLRIYMASMDQTGKDCKFFKRCQLC</sequence>
<keyword evidence="3" id="KW-1185">Reference proteome</keyword>
<dbReference type="InterPro" id="IPR045189">
    <property type="entry name" value="UBR4-like"/>
</dbReference>
<dbReference type="PANTHER" id="PTHR21725">
    <property type="entry name" value="E3 UBIQUITIN-PROTEIN LIGASE UBR4"/>
    <property type="match status" value="1"/>
</dbReference>
<evidence type="ECO:0000313" key="3">
    <source>
        <dbReference type="Proteomes" id="UP001558652"/>
    </source>
</evidence>
<name>A0ABD0YSD9_9HEMI</name>
<proteinExistence type="predicted"/>
<feature type="non-terminal residue" evidence="2">
    <location>
        <position position="1"/>
    </location>
</feature>
<protein>
    <submittedName>
        <fullName evidence="2">Uncharacterized protein</fullName>
    </submittedName>
</protein>
<accession>A0ABD0YSD9</accession>
<reference evidence="2 3" key="1">
    <citation type="submission" date="2024-07" db="EMBL/GenBank/DDBJ databases">
        <title>Chromosome-level genome assembly of the water stick insect Ranatra chinensis (Heteroptera: Nepidae).</title>
        <authorList>
            <person name="Liu X."/>
        </authorList>
    </citation>
    <scope>NUCLEOTIDE SEQUENCE [LARGE SCALE GENOMIC DNA]</scope>
    <source>
        <strain evidence="2">Cailab_2021Rc</strain>
        <tissue evidence="2">Muscle</tissue>
    </source>
</reference>
<feature type="region of interest" description="Disordered" evidence="1">
    <location>
        <begin position="1"/>
        <end position="45"/>
    </location>
</feature>
<comment type="caution">
    <text evidence="2">The sequence shown here is derived from an EMBL/GenBank/DDBJ whole genome shotgun (WGS) entry which is preliminary data.</text>
</comment>
<dbReference type="AlphaFoldDB" id="A0ABD0YSD9"/>
<gene>
    <name evidence="2" type="ORF">AAG570_008947</name>
</gene>
<dbReference type="EMBL" id="JBFDAA010000003">
    <property type="protein sequence ID" value="KAL1138885.1"/>
    <property type="molecule type" value="Genomic_DNA"/>
</dbReference>
<dbReference type="Proteomes" id="UP001558652">
    <property type="component" value="Unassembled WGS sequence"/>
</dbReference>
<dbReference type="PANTHER" id="PTHR21725:SF1">
    <property type="entry name" value="E3 UBIQUITIN-PROTEIN LIGASE UBR4"/>
    <property type="match status" value="1"/>
</dbReference>
<evidence type="ECO:0000313" key="2">
    <source>
        <dbReference type="EMBL" id="KAL1138885.1"/>
    </source>
</evidence>
<feature type="compositionally biased region" description="Gly residues" evidence="1">
    <location>
        <begin position="1"/>
        <end position="16"/>
    </location>
</feature>